<protein>
    <submittedName>
        <fullName evidence="1">SIMPL domain-containing protein</fullName>
    </submittedName>
</protein>
<dbReference type="InterPro" id="IPR052022">
    <property type="entry name" value="26kDa_periplasmic_antigen"/>
</dbReference>
<comment type="caution">
    <text evidence="1">The sequence shown here is derived from an EMBL/GenBank/DDBJ whole genome shotgun (WGS) entry which is preliminary data.</text>
</comment>
<gene>
    <name evidence="1" type="ORF">H8S20_04885</name>
</gene>
<dbReference type="Gene3D" id="3.30.70.2970">
    <property type="entry name" value="Protein of unknown function (DUF541), domain 2"/>
    <property type="match status" value="1"/>
</dbReference>
<proteinExistence type="predicted"/>
<evidence type="ECO:0000313" key="2">
    <source>
        <dbReference type="Proteomes" id="UP000596929"/>
    </source>
</evidence>
<keyword evidence="2" id="KW-1185">Reference proteome</keyword>
<dbReference type="Pfam" id="PF04402">
    <property type="entry name" value="SIMPL"/>
    <property type="match status" value="1"/>
</dbReference>
<dbReference type="Proteomes" id="UP000596929">
    <property type="component" value="Unassembled WGS sequence"/>
</dbReference>
<evidence type="ECO:0000313" key="1">
    <source>
        <dbReference type="EMBL" id="MBC5628226.1"/>
    </source>
</evidence>
<name>A0ABR7DA14_9CLOT</name>
<dbReference type="InterPro" id="IPR007497">
    <property type="entry name" value="SIMPL/DUF541"/>
</dbReference>
<dbReference type="Gene3D" id="3.30.110.170">
    <property type="entry name" value="Protein of unknown function (DUF541), domain 1"/>
    <property type="match status" value="1"/>
</dbReference>
<accession>A0ABR7DA14</accession>
<dbReference type="PANTHER" id="PTHR34387:SF2">
    <property type="entry name" value="SLR1258 PROTEIN"/>
    <property type="match status" value="1"/>
</dbReference>
<dbReference type="EMBL" id="JACOOO010000005">
    <property type="protein sequence ID" value="MBC5628226.1"/>
    <property type="molecule type" value="Genomic_DNA"/>
</dbReference>
<dbReference type="RefSeq" id="WP_032117831.1">
    <property type="nucleotide sequence ID" value="NZ_JACOOO010000005.1"/>
</dbReference>
<dbReference type="PANTHER" id="PTHR34387">
    <property type="entry name" value="SLR1258 PROTEIN"/>
    <property type="match status" value="1"/>
</dbReference>
<organism evidence="1 2">
    <name type="scientific">Clostridium hominis</name>
    <dbReference type="NCBI Taxonomy" id="2763036"/>
    <lineage>
        <taxon>Bacteria</taxon>
        <taxon>Bacillati</taxon>
        <taxon>Bacillota</taxon>
        <taxon>Clostridia</taxon>
        <taxon>Eubacteriales</taxon>
        <taxon>Clostridiaceae</taxon>
        <taxon>Clostridium</taxon>
    </lineage>
</organism>
<sequence>MERLITVKGIANIKVKPDLIVITMNLVSHKYNYDETMKLAAESVDALERAIEEVGFNKKDLKTTRFNITTNYTNYYDENNKYKSKFDGYKAEQDLKLQFDLDMELLSKVLTAIAKSKVEPRFNIRFSVKDKDVINEELLIKATENARSKAEILTKASRTTLGKLVNIDYSWSEINIYSKTNYEIENKSYAMEESYAPSIEPDEINVSDTITFVWEIK</sequence>
<reference evidence="1 2" key="1">
    <citation type="submission" date="2020-08" db="EMBL/GenBank/DDBJ databases">
        <title>Genome public.</title>
        <authorList>
            <person name="Liu C."/>
            <person name="Sun Q."/>
        </authorList>
    </citation>
    <scope>NUCLEOTIDE SEQUENCE [LARGE SCALE GENOMIC DNA]</scope>
    <source>
        <strain evidence="1 2">NSJ-6</strain>
    </source>
</reference>